<evidence type="ECO:0000256" key="2">
    <source>
        <dbReference type="PROSITE-ProRule" id="PRU00335"/>
    </source>
</evidence>
<dbReference type="InterPro" id="IPR036271">
    <property type="entry name" value="Tet_transcr_reg_TetR-rel_C_sf"/>
</dbReference>
<dbReference type="AlphaFoldDB" id="A0A179VCN6"/>
<evidence type="ECO:0000313" key="5">
    <source>
        <dbReference type="Proteomes" id="UP000186919"/>
    </source>
</evidence>
<dbReference type="GO" id="GO:0000976">
    <property type="term" value="F:transcription cis-regulatory region binding"/>
    <property type="evidence" value="ECO:0007669"/>
    <property type="project" value="TreeGrafter"/>
</dbReference>
<keyword evidence="1 2" id="KW-0238">DNA-binding</keyword>
<evidence type="ECO:0000313" key="4">
    <source>
        <dbReference type="EMBL" id="OAT68771.1"/>
    </source>
</evidence>
<protein>
    <submittedName>
        <fullName evidence="4">TetR family transcriptional regulator</fullName>
    </submittedName>
</protein>
<evidence type="ECO:0000256" key="1">
    <source>
        <dbReference type="ARBA" id="ARBA00023125"/>
    </source>
</evidence>
<feature type="DNA-binding region" description="H-T-H motif" evidence="2">
    <location>
        <begin position="39"/>
        <end position="58"/>
    </location>
</feature>
<dbReference type="GO" id="GO:0003700">
    <property type="term" value="F:DNA-binding transcription factor activity"/>
    <property type="evidence" value="ECO:0007669"/>
    <property type="project" value="TreeGrafter"/>
</dbReference>
<feature type="domain" description="HTH tetR-type" evidence="3">
    <location>
        <begin position="16"/>
        <end position="76"/>
    </location>
</feature>
<reference evidence="4 5" key="1">
    <citation type="submission" date="2016-01" db="EMBL/GenBank/DDBJ databases">
        <title>Mycobacterium immunogenum strain CD11_6 genome sequencing and assembly.</title>
        <authorList>
            <person name="Kaur G."/>
            <person name="Nair G.R."/>
            <person name="Mayilraj S."/>
        </authorList>
    </citation>
    <scope>NUCLEOTIDE SEQUENCE [LARGE SCALE GENOMIC DNA]</scope>
    <source>
        <strain evidence="4 5">CD11-6</strain>
    </source>
</reference>
<dbReference type="SUPFAM" id="SSF48498">
    <property type="entry name" value="Tetracyclin repressor-like, C-terminal domain"/>
    <property type="match status" value="1"/>
</dbReference>
<dbReference type="PANTHER" id="PTHR30055">
    <property type="entry name" value="HTH-TYPE TRANSCRIPTIONAL REGULATOR RUTR"/>
    <property type="match status" value="1"/>
</dbReference>
<dbReference type="RefSeq" id="WP_064629700.1">
    <property type="nucleotide sequence ID" value="NZ_LQYE01000012.1"/>
</dbReference>
<dbReference type="PROSITE" id="PS50977">
    <property type="entry name" value="HTH_TETR_2"/>
    <property type="match status" value="1"/>
</dbReference>
<evidence type="ECO:0000259" key="3">
    <source>
        <dbReference type="PROSITE" id="PS50977"/>
    </source>
</evidence>
<dbReference type="PANTHER" id="PTHR30055:SF209">
    <property type="entry name" value="POSSIBLE TRANSCRIPTIONAL REGULATORY PROTEIN (PROBABLY TETR-FAMILY)"/>
    <property type="match status" value="1"/>
</dbReference>
<organism evidence="4 5">
    <name type="scientific">Mycobacteroides immunogenum</name>
    <dbReference type="NCBI Taxonomy" id="83262"/>
    <lineage>
        <taxon>Bacteria</taxon>
        <taxon>Bacillati</taxon>
        <taxon>Actinomycetota</taxon>
        <taxon>Actinomycetes</taxon>
        <taxon>Mycobacteriales</taxon>
        <taxon>Mycobacteriaceae</taxon>
        <taxon>Mycobacteroides</taxon>
    </lineage>
</organism>
<sequence length="224" mass="24086">MPSRTYGGATSGERRARRRAALLDAALDLVAGSGVKGITVRGVCAEARLNDRYFYESFHSTDELVLAMLDAQMLAGSAAIIEAIAKSSTSKDPVVRTRAAVGSGLRFLTADPRRGRLLVESQATEGLAARRRDLVKTLAQVMADQGRVLLPADDALDPDLDLATFTLVSGGLDLVTTWFRGELDITRDRLEDFLVALVTRANIRADTPSEDVKKDTAEVAKPGN</sequence>
<proteinExistence type="predicted"/>
<dbReference type="InterPro" id="IPR050109">
    <property type="entry name" value="HTH-type_TetR-like_transc_reg"/>
</dbReference>
<dbReference type="SUPFAM" id="SSF46689">
    <property type="entry name" value="Homeodomain-like"/>
    <property type="match status" value="1"/>
</dbReference>
<name>A0A179VCN6_9MYCO</name>
<dbReference type="EMBL" id="LQYE01000012">
    <property type="protein sequence ID" value="OAT68771.1"/>
    <property type="molecule type" value="Genomic_DNA"/>
</dbReference>
<dbReference type="InterPro" id="IPR009057">
    <property type="entry name" value="Homeodomain-like_sf"/>
</dbReference>
<accession>A0A179VCN6</accession>
<dbReference type="InterPro" id="IPR001647">
    <property type="entry name" value="HTH_TetR"/>
</dbReference>
<comment type="caution">
    <text evidence="4">The sequence shown here is derived from an EMBL/GenBank/DDBJ whole genome shotgun (WGS) entry which is preliminary data.</text>
</comment>
<dbReference type="Proteomes" id="UP000186919">
    <property type="component" value="Unassembled WGS sequence"/>
</dbReference>
<gene>
    <name evidence="4" type="ORF">AWB85_07245</name>
</gene>
<dbReference type="Pfam" id="PF00440">
    <property type="entry name" value="TetR_N"/>
    <property type="match status" value="1"/>
</dbReference>
<dbReference type="Gene3D" id="1.10.357.10">
    <property type="entry name" value="Tetracycline Repressor, domain 2"/>
    <property type="match status" value="1"/>
</dbReference>